<feature type="region of interest" description="Disordered" evidence="1">
    <location>
        <begin position="1"/>
        <end position="22"/>
    </location>
</feature>
<reference evidence="3" key="1">
    <citation type="journal article" date="2018" name="Nat. Microbiol.">
        <title>Leveraging single-cell genomics to expand the fungal tree of life.</title>
        <authorList>
            <person name="Ahrendt S.R."/>
            <person name="Quandt C.A."/>
            <person name="Ciobanu D."/>
            <person name="Clum A."/>
            <person name="Salamov A."/>
            <person name="Andreopoulos B."/>
            <person name="Cheng J.F."/>
            <person name="Woyke T."/>
            <person name="Pelin A."/>
            <person name="Henrissat B."/>
            <person name="Reynolds N.K."/>
            <person name="Benny G.L."/>
            <person name="Smith M.E."/>
            <person name="James T.Y."/>
            <person name="Grigoriev I.V."/>
        </authorList>
    </citation>
    <scope>NUCLEOTIDE SEQUENCE [LARGE SCALE GENOMIC DNA]</scope>
    <source>
        <strain evidence="3">Benny S71-1</strain>
    </source>
</reference>
<name>A0A4P9YRN6_9FUNG</name>
<evidence type="ECO:0000313" key="2">
    <source>
        <dbReference type="EMBL" id="RKP22394.1"/>
    </source>
</evidence>
<dbReference type="AlphaFoldDB" id="A0A4P9YRN6"/>
<evidence type="ECO:0000313" key="3">
    <source>
        <dbReference type="Proteomes" id="UP000278143"/>
    </source>
</evidence>
<evidence type="ECO:0000256" key="1">
    <source>
        <dbReference type="SAM" id="MobiDB-lite"/>
    </source>
</evidence>
<dbReference type="EMBL" id="KZ992159">
    <property type="protein sequence ID" value="RKP22394.1"/>
    <property type="molecule type" value="Genomic_DNA"/>
</dbReference>
<gene>
    <name evidence="2" type="ORF">SYNPS1DRAFT_32015</name>
</gene>
<protein>
    <submittedName>
        <fullName evidence="2">Uncharacterized protein</fullName>
    </submittedName>
</protein>
<sequence>MHHHKREDGAESSSNGSDLLVAPAPLEPHVALLEQLDEQIDRLARGLPTGTGLIVLSGHGDTRDAVRLGAKRRRANEYSQRASTADDTARPAECTFSEMDLESLRTAVAKARMGIAMFTAR</sequence>
<proteinExistence type="predicted"/>
<organism evidence="2 3">
    <name type="scientific">Syncephalis pseudoplumigaleata</name>
    <dbReference type="NCBI Taxonomy" id="1712513"/>
    <lineage>
        <taxon>Eukaryota</taxon>
        <taxon>Fungi</taxon>
        <taxon>Fungi incertae sedis</taxon>
        <taxon>Zoopagomycota</taxon>
        <taxon>Zoopagomycotina</taxon>
        <taxon>Zoopagomycetes</taxon>
        <taxon>Zoopagales</taxon>
        <taxon>Piptocephalidaceae</taxon>
        <taxon>Syncephalis</taxon>
    </lineage>
</organism>
<keyword evidence="3" id="KW-1185">Reference proteome</keyword>
<dbReference type="Proteomes" id="UP000278143">
    <property type="component" value="Unassembled WGS sequence"/>
</dbReference>
<accession>A0A4P9YRN6</accession>